<feature type="compositionally biased region" description="Basic residues" evidence="1">
    <location>
        <begin position="1"/>
        <end position="16"/>
    </location>
</feature>
<dbReference type="AlphaFoldDB" id="A0A6C0KWF5"/>
<feature type="region of interest" description="Disordered" evidence="1">
    <location>
        <begin position="1"/>
        <end position="70"/>
    </location>
</feature>
<sequence length="118" mass="13837">MVETRRTRKLRIRRKPTVQTYNVPRKLATTGPRQEHRTPKQKKAARESARKHNTVSRARSIRAQTQKKTQSILVSKLYAKTIHQANTLKEMLKVVEMSQNTKPVRNTVTKMIREQFSD</sequence>
<organism evidence="2">
    <name type="scientific">viral metagenome</name>
    <dbReference type="NCBI Taxonomy" id="1070528"/>
    <lineage>
        <taxon>unclassified sequences</taxon>
        <taxon>metagenomes</taxon>
        <taxon>organismal metagenomes</taxon>
    </lineage>
</organism>
<accession>A0A6C0KWF5</accession>
<evidence type="ECO:0000256" key="1">
    <source>
        <dbReference type="SAM" id="MobiDB-lite"/>
    </source>
</evidence>
<feature type="compositionally biased region" description="Basic and acidic residues" evidence="1">
    <location>
        <begin position="33"/>
        <end position="50"/>
    </location>
</feature>
<proteinExistence type="predicted"/>
<protein>
    <submittedName>
        <fullName evidence="2">Uncharacterized protein</fullName>
    </submittedName>
</protein>
<evidence type="ECO:0000313" key="2">
    <source>
        <dbReference type="EMBL" id="QHU21919.1"/>
    </source>
</evidence>
<name>A0A6C0KWF5_9ZZZZ</name>
<reference evidence="2" key="1">
    <citation type="journal article" date="2020" name="Nature">
        <title>Giant virus diversity and host interactions through global metagenomics.</title>
        <authorList>
            <person name="Schulz F."/>
            <person name="Roux S."/>
            <person name="Paez-Espino D."/>
            <person name="Jungbluth S."/>
            <person name="Walsh D.A."/>
            <person name="Denef V.J."/>
            <person name="McMahon K.D."/>
            <person name="Konstantinidis K.T."/>
            <person name="Eloe-Fadrosh E.A."/>
            <person name="Kyrpides N.C."/>
            <person name="Woyke T."/>
        </authorList>
    </citation>
    <scope>NUCLEOTIDE SEQUENCE</scope>
    <source>
        <strain evidence="2">GVMAG-S-3300013286-35</strain>
    </source>
</reference>
<dbReference type="EMBL" id="MN740993">
    <property type="protein sequence ID" value="QHU21919.1"/>
    <property type="molecule type" value="Genomic_DNA"/>
</dbReference>